<evidence type="ECO:0000256" key="2">
    <source>
        <dbReference type="ARBA" id="ARBA00022692"/>
    </source>
</evidence>
<keyword evidence="3" id="KW-1133">Transmembrane helix</keyword>
<name>A0A517ZRT6_9PLAN</name>
<keyword evidence="2" id="KW-0812">Transmembrane</keyword>
<dbReference type="Proteomes" id="UP000319383">
    <property type="component" value="Chromosome"/>
</dbReference>
<evidence type="ECO:0000256" key="1">
    <source>
        <dbReference type="ARBA" id="ARBA00004127"/>
    </source>
</evidence>
<evidence type="ECO:0000259" key="5">
    <source>
        <dbReference type="Pfam" id="PF06803"/>
    </source>
</evidence>
<dbReference type="Pfam" id="PF06803">
    <property type="entry name" value="DUF1232"/>
    <property type="match status" value="1"/>
</dbReference>
<dbReference type="RefSeq" id="WP_197534276.1">
    <property type="nucleotide sequence ID" value="NZ_CP036276.1"/>
</dbReference>
<keyword evidence="4" id="KW-0472">Membrane</keyword>
<dbReference type="AlphaFoldDB" id="A0A517ZRT6"/>
<dbReference type="InterPro" id="IPR010652">
    <property type="entry name" value="DUF1232"/>
</dbReference>
<dbReference type="KEGG" id="sdyn:Mal52_36810"/>
<organism evidence="6 7">
    <name type="scientific">Symmachiella dynata</name>
    <dbReference type="NCBI Taxonomy" id="2527995"/>
    <lineage>
        <taxon>Bacteria</taxon>
        <taxon>Pseudomonadati</taxon>
        <taxon>Planctomycetota</taxon>
        <taxon>Planctomycetia</taxon>
        <taxon>Planctomycetales</taxon>
        <taxon>Planctomycetaceae</taxon>
        <taxon>Symmachiella</taxon>
    </lineage>
</organism>
<sequence length="80" mass="8233">MNLSTTIPNLVGMTSPAHAATGQGPSPRSKIVALLALVGAVVYLVSPLDLIPDLIPLLCHVDDAGIMGVAIKNAKEAFWG</sequence>
<reference evidence="6 7" key="1">
    <citation type="submission" date="2019-02" db="EMBL/GenBank/DDBJ databases">
        <title>Deep-cultivation of Planctomycetes and their phenomic and genomic characterization uncovers novel biology.</title>
        <authorList>
            <person name="Wiegand S."/>
            <person name="Jogler M."/>
            <person name="Boedeker C."/>
            <person name="Pinto D."/>
            <person name="Vollmers J."/>
            <person name="Rivas-Marin E."/>
            <person name="Kohn T."/>
            <person name="Peeters S.H."/>
            <person name="Heuer A."/>
            <person name="Rast P."/>
            <person name="Oberbeckmann S."/>
            <person name="Bunk B."/>
            <person name="Jeske O."/>
            <person name="Meyerdierks A."/>
            <person name="Storesund J.E."/>
            <person name="Kallscheuer N."/>
            <person name="Luecker S."/>
            <person name="Lage O.M."/>
            <person name="Pohl T."/>
            <person name="Merkel B.J."/>
            <person name="Hornburger P."/>
            <person name="Mueller R.-W."/>
            <person name="Bruemmer F."/>
            <person name="Labrenz M."/>
            <person name="Spormann A.M."/>
            <person name="Op den Camp H."/>
            <person name="Overmann J."/>
            <person name="Amann R."/>
            <person name="Jetten M.S.M."/>
            <person name="Mascher T."/>
            <person name="Medema M.H."/>
            <person name="Devos D.P."/>
            <person name="Kaster A.-K."/>
            <person name="Ovreas L."/>
            <person name="Rohde M."/>
            <person name="Galperin M.Y."/>
            <person name="Jogler C."/>
        </authorList>
    </citation>
    <scope>NUCLEOTIDE SEQUENCE [LARGE SCALE GENOMIC DNA]</scope>
    <source>
        <strain evidence="6 7">Mal52</strain>
    </source>
</reference>
<evidence type="ECO:0000256" key="3">
    <source>
        <dbReference type="ARBA" id="ARBA00022989"/>
    </source>
</evidence>
<accession>A0A517ZRT6</accession>
<evidence type="ECO:0000313" key="7">
    <source>
        <dbReference type="Proteomes" id="UP000319383"/>
    </source>
</evidence>
<protein>
    <recommendedName>
        <fullName evidence="5">DUF1232 domain-containing protein</fullName>
    </recommendedName>
</protein>
<evidence type="ECO:0000256" key="4">
    <source>
        <dbReference type="ARBA" id="ARBA00023136"/>
    </source>
</evidence>
<proteinExistence type="predicted"/>
<comment type="subcellular location">
    <subcellularLocation>
        <location evidence="1">Endomembrane system</location>
        <topology evidence="1">Multi-pass membrane protein</topology>
    </subcellularLocation>
</comment>
<evidence type="ECO:0000313" key="6">
    <source>
        <dbReference type="EMBL" id="QDU45190.1"/>
    </source>
</evidence>
<gene>
    <name evidence="6" type="ORF">Mal52_36810</name>
</gene>
<dbReference type="EMBL" id="CP036276">
    <property type="protein sequence ID" value="QDU45190.1"/>
    <property type="molecule type" value="Genomic_DNA"/>
</dbReference>
<feature type="domain" description="DUF1232" evidence="5">
    <location>
        <begin position="33"/>
        <end position="67"/>
    </location>
</feature>
<keyword evidence="7" id="KW-1185">Reference proteome</keyword>
<dbReference type="GO" id="GO:0012505">
    <property type="term" value="C:endomembrane system"/>
    <property type="evidence" value="ECO:0007669"/>
    <property type="project" value="UniProtKB-SubCell"/>
</dbReference>